<feature type="non-terminal residue" evidence="3">
    <location>
        <position position="1"/>
    </location>
</feature>
<feature type="transmembrane region" description="Helical" evidence="2">
    <location>
        <begin position="37"/>
        <end position="59"/>
    </location>
</feature>
<evidence type="ECO:0000313" key="3">
    <source>
        <dbReference type="EMBL" id="GMS82392.1"/>
    </source>
</evidence>
<dbReference type="EMBL" id="BTSX01000002">
    <property type="protein sequence ID" value="GMS82392.1"/>
    <property type="molecule type" value="Genomic_DNA"/>
</dbReference>
<keyword evidence="2" id="KW-1133">Transmembrane helix</keyword>
<evidence type="ECO:0000256" key="2">
    <source>
        <dbReference type="SAM" id="Phobius"/>
    </source>
</evidence>
<sequence>RSLRDAALSAVSDESSETGVTQSRHNDSPSEKWWSGFSYLTTNVTSANCPSVFLILFLYCRGIRCALTKVPKERRIVRGRRSRTADQYSSSALYPEW</sequence>
<dbReference type="Proteomes" id="UP001432027">
    <property type="component" value="Unassembled WGS sequence"/>
</dbReference>
<feature type="non-terminal residue" evidence="3">
    <location>
        <position position="97"/>
    </location>
</feature>
<evidence type="ECO:0000256" key="1">
    <source>
        <dbReference type="SAM" id="MobiDB-lite"/>
    </source>
</evidence>
<dbReference type="AlphaFoldDB" id="A0AAV5SGA5"/>
<name>A0AAV5SGA5_9BILA</name>
<reference evidence="3" key="1">
    <citation type="submission" date="2023-10" db="EMBL/GenBank/DDBJ databases">
        <title>Genome assembly of Pristionchus species.</title>
        <authorList>
            <person name="Yoshida K."/>
            <person name="Sommer R.J."/>
        </authorList>
    </citation>
    <scope>NUCLEOTIDE SEQUENCE</scope>
    <source>
        <strain evidence="3">RS0144</strain>
    </source>
</reference>
<comment type="caution">
    <text evidence="3">The sequence shown here is derived from an EMBL/GenBank/DDBJ whole genome shotgun (WGS) entry which is preliminary data.</text>
</comment>
<keyword evidence="2" id="KW-0472">Membrane</keyword>
<protein>
    <submittedName>
        <fullName evidence="3">Uncharacterized protein</fullName>
    </submittedName>
</protein>
<evidence type="ECO:0000313" key="4">
    <source>
        <dbReference type="Proteomes" id="UP001432027"/>
    </source>
</evidence>
<organism evidence="3 4">
    <name type="scientific">Pristionchus entomophagus</name>
    <dbReference type="NCBI Taxonomy" id="358040"/>
    <lineage>
        <taxon>Eukaryota</taxon>
        <taxon>Metazoa</taxon>
        <taxon>Ecdysozoa</taxon>
        <taxon>Nematoda</taxon>
        <taxon>Chromadorea</taxon>
        <taxon>Rhabditida</taxon>
        <taxon>Rhabditina</taxon>
        <taxon>Diplogasteromorpha</taxon>
        <taxon>Diplogasteroidea</taxon>
        <taxon>Neodiplogasteridae</taxon>
        <taxon>Pristionchus</taxon>
    </lineage>
</organism>
<keyword evidence="2" id="KW-0812">Transmembrane</keyword>
<accession>A0AAV5SGA5</accession>
<keyword evidence="4" id="KW-1185">Reference proteome</keyword>
<proteinExistence type="predicted"/>
<feature type="region of interest" description="Disordered" evidence="1">
    <location>
        <begin position="1"/>
        <end position="30"/>
    </location>
</feature>
<gene>
    <name evidence="3" type="ORF">PENTCL1PPCAC_4567</name>
</gene>